<dbReference type="Proteomes" id="UP001165080">
    <property type="component" value="Unassembled WGS sequence"/>
</dbReference>
<sequence>MLATPKQTESIEQVSGVAHAPHRAVIQPSGAEPATAAAPCSAGGSRSSDHDGAGGQPPGASHGLHGSGSSTAAAAAEGTGDSRAAPFVMHGVLDHPGPVHGPETLSEMVDLMMARSER</sequence>
<feature type="compositionally biased region" description="Low complexity" evidence="1">
    <location>
        <begin position="28"/>
        <end position="45"/>
    </location>
</feature>
<reference evidence="2 3" key="1">
    <citation type="journal article" date="2023" name="Commun. Biol.">
        <title>Reorganization of the ancestral sex-determining regions during the evolution of trioecy in Pleodorina starrii.</title>
        <authorList>
            <person name="Takahashi K."/>
            <person name="Suzuki S."/>
            <person name="Kawai-Toyooka H."/>
            <person name="Yamamoto K."/>
            <person name="Hamaji T."/>
            <person name="Ootsuki R."/>
            <person name="Yamaguchi H."/>
            <person name="Kawachi M."/>
            <person name="Higashiyama T."/>
            <person name="Nozaki H."/>
        </authorList>
    </citation>
    <scope>NUCLEOTIDE SEQUENCE [LARGE SCALE GENOMIC DNA]</scope>
    <source>
        <strain evidence="2 3">NIES-4479</strain>
    </source>
</reference>
<feature type="compositionally biased region" description="Low complexity" evidence="1">
    <location>
        <begin position="59"/>
        <end position="82"/>
    </location>
</feature>
<gene>
    <name evidence="2" type="primary">PLESTMB000696</name>
    <name evidence="2" type="ORF">PLESTB_001862400</name>
</gene>
<comment type="caution">
    <text evidence="2">The sequence shown here is derived from an EMBL/GenBank/DDBJ whole genome shotgun (WGS) entry which is preliminary data.</text>
</comment>
<proteinExistence type="predicted"/>
<dbReference type="EMBL" id="BRXU01000061">
    <property type="protein sequence ID" value="GLC62251.1"/>
    <property type="molecule type" value="Genomic_DNA"/>
</dbReference>
<organism evidence="2 3">
    <name type="scientific">Pleodorina starrii</name>
    <dbReference type="NCBI Taxonomy" id="330485"/>
    <lineage>
        <taxon>Eukaryota</taxon>
        <taxon>Viridiplantae</taxon>
        <taxon>Chlorophyta</taxon>
        <taxon>core chlorophytes</taxon>
        <taxon>Chlorophyceae</taxon>
        <taxon>CS clade</taxon>
        <taxon>Chlamydomonadales</taxon>
        <taxon>Volvocaceae</taxon>
        <taxon>Pleodorina</taxon>
    </lineage>
</organism>
<feature type="compositionally biased region" description="Polar residues" evidence="1">
    <location>
        <begin position="1"/>
        <end position="13"/>
    </location>
</feature>
<evidence type="ECO:0000256" key="1">
    <source>
        <dbReference type="SAM" id="MobiDB-lite"/>
    </source>
</evidence>
<keyword evidence="3" id="KW-1185">Reference proteome</keyword>
<evidence type="ECO:0000313" key="2">
    <source>
        <dbReference type="EMBL" id="GLC62251.1"/>
    </source>
</evidence>
<evidence type="ECO:0000313" key="3">
    <source>
        <dbReference type="Proteomes" id="UP001165080"/>
    </source>
</evidence>
<accession>A0A9W6FB14</accession>
<feature type="region of interest" description="Disordered" evidence="1">
    <location>
        <begin position="1"/>
        <end position="82"/>
    </location>
</feature>
<dbReference type="AlphaFoldDB" id="A0A9W6FB14"/>
<protein>
    <submittedName>
        <fullName evidence="2">Uncharacterized protein</fullName>
    </submittedName>
</protein>
<name>A0A9W6FB14_9CHLO</name>